<feature type="compositionally biased region" description="Basic and acidic residues" evidence="1">
    <location>
        <begin position="799"/>
        <end position="810"/>
    </location>
</feature>
<feature type="region of interest" description="Disordered" evidence="1">
    <location>
        <begin position="2197"/>
        <end position="2232"/>
    </location>
</feature>
<feature type="compositionally biased region" description="Polar residues" evidence="1">
    <location>
        <begin position="946"/>
        <end position="967"/>
    </location>
</feature>
<feature type="region of interest" description="Disordered" evidence="1">
    <location>
        <begin position="1018"/>
        <end position="1053"/>
    </location>
</feature>
<feature type="region of interest" description="Disordered" evidence="1">
    <location>
        <begin position="2784"/>
        <end position="2812"/>
    </location>
</feature>
<feature type="compositionally biased region" description="Low complexity" evidence="1">
    <location>
        <begin position="3134"/>
        <end position="3150"/>
    </location>
</feature>
<feature type="region of interest" description="Disordered" evidence="1">
    <location>
        <begin position="2899"/>
        <end position="2932"/>
    </location>
</feature>
<feature type="region of interest" description="Disordered" evidence="1">
    <location>
        <begin position="1"/>
        <end position="90"/>
    </location>
</feature>
<feature type="compositionally biased region" description="Low complexity" evidence="1">
    <location>
        <begin position="5058"/>
        <end position="5082"/>
    </location>
</feature>
<feature type="region of interest" description="Disordered" evidence="1">
    <location>
        <begin position="3740"/>
        <end position="3769"/>
    </location>
</feature>
<feature type="region of interest" description="Disordered" evidence="1">
    <location>
        <begin position="415"/>
        <end position="440"/>
    </location>
</feature>
<feature type="compositionally biased region" description="Polar residues" evidence="1">
    <location>
        <begin position="2222"/>
        <end position="2231"/>
    </location>
</feature>
<feature type="region of interest" description="Disordered" evidence="1">
    <location>
        <begin position="4873"/>
        <end position="4892"/>
    </location>
</feature>
<feature type="region of interest" description="Disordered" evidence="1">
    <location>
        <begin position="2156"/>
        <end position="2176"/>
    </location>
</feature>
<feature type="region of interest" description="Disordered" evidence="1">
    <location>
        <begin position="1857"/>
        <end position="1884"/>
    </location>
</feature>
<feature type="region of interest" description="Disordered" evidence="1">
    <location>
        <begin position="3923"/>
        <end position="3953"/>
    </location>
</feature>
<comment type="caution">
    <text evidence="2">The sequence shown here is derived from an EMBL/GenBank/DDBJ whole genome shotgun (WGS) entry which is preliminary data.</text>
</comment>
<feature type="region of interest" description="Disordered" evidence="1">
    <location>
        <begin position="3463"/>
        <end position="3484"/>
    </location>
</feature>
<feature type="region of interest" description="Disordered" evidence="1">
    <location>
        <begin position="895"/>
        <end position="1004"/>
    </location>
</feature>
<dbReference type="Proteomes" id="UP001165090">
    <property type="component" value="Unassembled WGS sequence"/>
</dbReference>
<feature type="compositionally biased region" description="Polar residues" evidence="1">
    <location>
        <begin position="3814"/>
        <end position="3846"/>
    </location>
</feature>
<feature type="compositionally biased region" description="Polar residues" evidence="1">
    <location>
        <begin position="1119"/>
        <end position="1132"/>
    </location>
</feature>
<feature type="region of interest" description="Disordered" evidence="1">
    <location>
        <begin position="3132"/>
        <end position="3158"/>
    </location>
</feature>
<reference evidence="2 3" key="1">
    <citation type="journal article" date="2023" name="IScience">
        <title>Expanded male sex-determining region conserved during the evolution of homothallism in the green alga Volvox.</title>
        <authorList>
            <person name="Yamamoto K."/>
            <person name="Matsuzaki R."/>
            <person name="Mahakham W."/>
            <person name="Heman W."/>
            <person name="Sekimoto H."/>
            <person name="Kawachi M."/>
            <person name="Minakuchi Y."/>
            <person name="Toyoda A."/>
            <person name="Nozaki H."/>
        </authorList>
    </citation>
    <scope>NUCLEOTIDE SEQUENCE [LARGE SCALE GENOMIC DNA]</scope>
    <source>
        <strain evidence="2 3">NIES-4468</strain>
    </source>
</reference>
<feature type="compositionally biased region" description="Polar residues" evidence="1">
    <location>
        <begin position="283"/>
        <end position="305"/>
    </location>
</feature>
<dbReference type="EMBL" id="BSDZ01000116">
    <property type="protein sequence ID" value="GLI71593.1"/>
    <property type="molecule type" value="Genomic_DNA"/>
</dbReference>
<name>A0ABQ5SQA2_9CHLO</name>
<organism evidence="2 3">
    <name type="scientific">Volvox africanus</name>
    <dbReference type="NCBI Taxonomy" id="51714"/>
    <lineage>
        <taxon>Eukaryota</taxon>
        <taxon>Viridiplantae</taxon>
        <taxon>Chlorophyta</taxon>
        <taxon>core chlorophytes</taxon>
        <taxon>Chlorophyceae</taxon>
        <taxon>CS clade</taxon>
        <taxon>Chlamydomonadales</taxon>
        <taxon>Volvocaceae</taxon>
        <taxon>Volvox</taxon>
    </lineage>
</organism>
<feature type="compositionally biased region" description="Polar residues" evidence="1">
    <location>
        <begin position="3247"/>
        <end position="3267"/>
    </location>
</feature>
<feature type="compositionally biased region" description="Polar residues" evidence="1">
    <location>
        <begin position="981"/>
        <end position="996"/>
    </location>
</feature>
<feature type="compositionally biased region" description="Polar residues" evidence="1">
    <location>
        <begin position="3927"/>
        <end position="3937"/>
    </location>
</feature>
<feature type="compositionally biased region" description="Low complexity" evidence="1">
    <location>
        <begin position="151"/>
        <end position="160"/>
    </location>
</feature>
<feature type="compositionally biased region" description="Low complexity" evidence="1">
    <location>
        <begin position="3230"/>
        <end position="3246"/>
    </location>
</feature>
<feature type="region of interest" description="Disordered" evidence="1">
    <location>
        <begin position="728"/>
        <end position="756"/>
    </location>
</feature>
<feature type="region of interest" description="Disordered" evidence="1">
    <location>
        <begin position="3083"/>
        <end position="3118"/>
    </location>
</feature>
<feature type="compositionally biased region" description="Low complexity" evidence="1">
    <location>
        <begin position="5125"/>
        <end position="5144"/>
    </location>
</feature>
<feature type="compositionally biased region" description="Low complexity" evidence="1">
    <location>
        <begin position="1139"/>
        <end position="1158"/>
    </location>
</feature>
<feature type="compositionally biased region" description="Polar residues" evidence="1">
    <location>
        <begin position="5164"/>
        <end position="5173"/>
    </location>
</feature>
<feature type="region of interest" description="Disordered" evidence="1">
    <location>
        <begin position="3807"/>
        <end position="3855"/>
    </location>
</feature>
<feature type="region of interest" description="Disordered" evidence="1">
    <location>
        <begin position="5010"/>
        <end position="5231"/>
    </location>
</feature>
<feature type="compositionally biased region" description="Low complexity" evidence="1">
    <location>
        <begin position="1039"/>
        <end position="1053"/>
    </location>
</feature>
<feature type="region of interest" description="Disordered" evidence="1">
    <location>
        <begin position="634"/>
        <end position="659"/>
    </location>
</feature>
<feature type="region of interest" description="Disordered" evidence="1">
    <location>
        <begin position="120"/>
        <end position="224"/>
    </location>
</feature>
<proteinExistence type="predicted"/>
<evidence type="ECO:0000313" key="2">
    <source>
        <dbReference type="EMBL" id="GLI71593.1"/>
    </source>
</evidence>
<feature type="region of interest" description="Disordered" evidence="1">
    <location>
        <begin position="280"/>
        <end position="305"/>
    </location>
</feature>
<feature type="region of interest" description="Disordered" evidence="1">
    <location>
        <begin position="2982"/>
        <end position="3001"/>
    </location>
</feature>
<feature type="region of interest" description="Disordered" evidence="1">
    <location>
        <begin position="671"/>
        <end position="699"/>
    </location>
</feature>
<feature type="region of interest" description="Disordered" evidence="1">
    <location>
        <begin position="3230"/>
        <end position="3269"/>
    </location>
</feature>
<feature type="compositionally biased region" description="Polar residues" evidence="1">
    <location>
        <begin position="5087"/>
        <end position="5101"/>
    </location>
</feature>
<sequence>MASARARQAFRDGESDDESPQPTVLIRSSRRKLDSSGDEGAVRQATLQRRPHASAISRWKHAGAARLEDSGDLRPTTPPAGPASRGSRPSDWATAVLQMLQQSAMTTVLSIQEPHIAQRSAGGSISLKASRRQSPTAGGPSHRRVSVGLQSSSSAKIAAARKLDNSSSDEDGADLGLETRGSASAEVKLQAQPTAEPRGMRSSRLHSASSLGSNTTVDNTNAPSNQLISSAGRILTGGVVAGSGGGCNGSFATTAGGACEGFHGQSATNRQQQRASRLRRASGNDSVASEVSHQESLASSRQTLGSSKLSATVQRVVARQRLVDSSSGEEDNDLLQGLQQVDSNVGQAARLLARIKSQSSSISASGFPPTAAAPLSPTGVVASGRKSPTAAVAMILTTKSKGAGGSNASAAAAVRSISAERSGRRRRQAESETGEASAFSFNSMAHGDTVLGDGISPRMHQAAAAATAEVTAAAASSLRPLPLTTIVAARLMSSDRSRMATQEDLPERNRSGPLANAQIIAGFVAARQAVASTQSGHVSSSQRIATWLEQQPSLSSVGIVDDIVSEYATTVTGTEVELDHAVAGVKESRSSAAMAVIESIMSGDVGLPVQEPATKLKTGPLCQRAVRLTVSSDEEAVGASGDGHKPFVERPVPGATEHRKSLKKLFAEAESVTNSQLSGDGAAHPPAGGTQTAQSAPADAATINTAARRLDFDGSAVSTVAASSLMKEHISSNSSPSFRPCDTQSRPSTLSPLEAPEDTVSHNKAAIARAFVPATSAQAGVVGKERTAIISGVGRRRRTPEADGMKEPQKEATLSPESSAYIGSHDDGKRRTVSPLASTGRLTSKELRVMLSVLSRPPWAAHAAASTLSPQPSHSADSVQSFSYSEMLQVMRAMSSSGGAESGAKSDRKGTASGGATMAGAAIRHPPSPHHNQQQSRFARDLPTVHGSQVTKASHTAGSFDGSSCNGSLLGEHPMAAPQERSGSASNVSGFSCSHDQQQQQQQRDFTEMVRLWSMLTGRQPTQEHLNPDGTATPRSGRRGSASVRSGGSGSVTHSSAAALAASAAAMATSAVMAAAGGAHHHSSYLQAVNLHPFLDPVTAATAANHVSQDVHLQHHRSTSPPAATGSKTRSAPSAPGMSPTCSPASAATAPRASSPAQAHPPRPKSFNMDLSVRRKEGHQQEDVPAFIQANMLHLLHLLDAAGQAGVAPSGTSEVVKNDLNKLMHMLHGGAEVANAASLPQEKECQAAIPCPVEATAAVAGGAAAAERPWLRTPSSRRSSADTVETGLALGRLYKSLRNLRVRDEGGQTDGAQECIAQTTPRCAHTNLANVQAPAARGTYELELPSACLSGAGLTVRSVPAFDPAPCNKAPEDLTTSVIHDGAPGSPGGCPLAPAVLPTTAASSLPGRGIYVTRALKLPSGQLMELDPLLALASDETALGFALGDADDTVRRWLQDLRVLNTAQTAHAVCAPSSSMDDCVQTDLTVLPLVQHQQLEAAVDNHCLASDGTVRYHASRGVGSDSAAALGTSVTAAPAIIPTDALDGAPRHLSKHSSAVFPTRNLPIASEGGIMAMPNQEAVTAGRVGSAGGMLAYLEAADPTTATALVELVQALQLMTLHSRRRRWISDGSSTASGAYLVEPPTERGSLGGSSGGATTLRYSFGTSIGPSVSQAGHASVIDMPAIAGNGMGMPPAPHPVKAATSGGVHDGVPKEVLQPKRYTANAGLPPRQVSVNAEHTTNHLRRALRAVSGGGTVRLTPTGVCATAQSGVDANEGVSASANTRGLTSPGPVTEAAKIHIARALELLSQPTSVLSMDASAVATAAARAAAADAELEAQEELVAALVALLAPGSVALPPGEGDDISAHEPADWMGHSAPAPPATSIGAFRNDQRCFEAAARKQQPQPCEAMPLAPPAQALQVIQEPLPEPVTSDAAPSVSSISQQQQRTAATAEVLETLLAGSEVSPVKPTTQSDAASPASPLHARIQEVLQQAERASASISSLQVGLSPTAPPAAQVLEGVPFEQAIDFIMDGLRDFDGGPLNLARHLHLMYSPSNGGGVFYPTALDSFPSRRQSAVGLGPAAVLEAVAESVASTVRVTAAASEAGSEDPQPLTDVERERVQTLVSEALAAAEALARGARREEAWTAERLGLPLEDDAAVQTQSAQEEPQPLPDVPIAEEPTAPLSALAAASSSKCLSSPSARAEIQSESSGRIGATGKAMRISASSSPSGFTDSVLALPQHQLSSLGSSPSPDIVAGLDITAEASVLHDGEHAARLSSIQPSAPVTSAGVLPLGESEDGETLTKQMANVPSLRTYGGAMGLSGGSVFGPTVPYSTPYLPCSSLDEHPRPIQPEGASVSLQALRSPRAMPVALLALAAPATSAVTSLPTFATPSTPAVRGATTCPQQAAVGDTVHPATVAAAARSCHGAKAPGLRMMTKGASEVEHSEQKDQGDMAKDGWESDMAGGARICSPHGDPVEVVSTAAALQPTVLPQQQLMASTIGHASSLPASPSTVAVTNVQPLGPPAETPPEVSTGIAGPEVPVLAARDRFSSPRLACDFQPYTTESLSPLAGESAIIRTISEGISSASAEILMQQSLPLSLGSDSNTKGGLQPRCLACHTINGRRTSQYVQDEAIGDDLLDVAGPAQADVSTPRAGDFAAEGGEMGQGTIQADIVNLGAKSRPSHVPLTAGGGGCPDAQAEAVPMTRKQTEHLLTKAAQLLLQAMQNAAQGEPEQEAAFRVLMPVLQGLATVEGTEPFEPKSVGPVVVQHHESATAVVATNAVTTAEGRRDNNNDGTSARISSPRVFESPMAQSQCRQAHQQQNTATPFLDSQQQHLATTVDLESFKDDVMAGVRSALMEVVDMIGSTVMQRGATAGAADHVPGTEGRDTLASFTGPVGEDVQDPGDAGRCSATLADPSFTPERSSSPSLAPEHQEIRITRAELEAFVFGKAVLSRCAADELLGVRLRQLYVPQLQKVNDDDWTDGHGFEGQQQRPCQRSPPADLYQEATIRGSALAHQDASHASHEVGESLDLGKQNGIWRSQAATGSYIAVPRGSPLRQPLADGAKFKSLFRRSIEHLRDHLQPARSDMQHSPATADMDGKTTRGGSQYPTPAPAGDFASAKELHAQLKSPTVPLSRASVPRRPASAAAQPEDATDQVLSNTYTLEATLSPAGLPTTLMRQMVSTAAAADPEFPTIPAPRTICPINDDDVELEPYLYGGLLPEPTTDIARLPDPTAPAALPPARRQSQPQCRVGPQAQSRRGTADSTPEVETIGNFLAALAEPVMQVVGVLTQPGGGTSIGSRLYPRRSVVIEELTVEQPNSKLPLQLSPERPSRVPGFVATTSGSHVVLVAEDEELGHMTAGVTGAFGRSSGRALVQTESSRAASEADLVRLHQAAREHTTAMLPHLSQARPLLHAPCSASKTSVPRSASFPSSVSVGLIDQPPTAPALPSGTPVQMQYPHAQVHTQASSCSPSRLRMSSAPGIDPLPAQDRPLSSFVCPSGDGATQSLSRRRTHSPCPLARQPILQLEASGVASASGLQTSRSVDVVASQPGTSLDELESFLRAFRTRIGTDEMGTEPEAAAPANVVALPSLAIQAHHQQLAVQHAMPTQFSRAVAATGGTALRDPFRRHGVPEVEIEPMSEVDDVRRGGNLSESPSFNTARRAITGFNMYTIRASGASALAAAAAVEEAFSPRQEREQGLEATVASHSHVQLVKQQQLLLRPLHDLSAIGGDVSKGAIRSSTEDTGSGISGLMEASRGSSTATPTHPVLREHLEHFQALLEKANDLVDRLMLADEDLISEGAATDMAATPSPSNTTPSANNPRRQLTYRLSQQRSSSAATTPQPQPALGNFADADTDTVAATQTPLAPTLDPELAALFPATAARLARPHAQIEQSPDAANSLLSSAVTAVPQLAKGVDHIRSKSSTSPCNSRAGSLRGMTTADSQPGGRASIPTIPTPAQSVAVATPLALVASLLAEAHSRMEFQSLEEQRGADRILSAVLDEHFAHVLGTPRGFLTPPRVSLARAGIAATTGLITAGAESMVPTPPPAQLHGKPQHGLNAGGQESISGVFSRAYMAAADANGAEVSHMQGRQPYLSVAESQLSQPGAQQELMESMNLPAVAMGLQQAAPVRAQCITIEGMSEPQLQQPSSQKQYEEMRDFVSQVMRQRSDILTSALDHVHKVGITAAPPSPLVKSKSEFAPAMLTTASKANIMQPTSLAEPFSTQMPPAATAADIDATLPVSAIPGASGGQSLMPQPLMPYQEIDSDSTPTSYNVSIAGSAFHPESSANWSHGPSPHTTNIFPVDSASLLQARRVSSVLAASGTEMPPLPPSVTGGNPRRVTSDSTIPPIASNAITTAGKPAAAVESHSRYDLSHLIDDDDGPLSAGPSSVFQRSAATVAPHLTTSDANSIGSGRVSGVVSTLKSISSLDGSHGHIPTVPEPPHETALRYNPVYDPAGLPSCCSLAGTAFGAAAAAAAIGELNGDGSEGGSFVPSVSGMTTLHHETAYTPLAFAVADSPDGSASGLETPLHSRLRSAGGTTTAVLVPNPMYDFPAECDRQVPATASATAATLEITVGIPVAPQEVACVDDMVTGSHSAAVNVHTTAVTHLGSLGPYTCGSMSSSRNDDAAHHTIDIAASANLANVAPLRRASGGMANPKVTSDSGMSLTADVIGSGNTSAELSSLLAYSLTESQLNLLAVAPELPNSRRQSYCPQHHAAAQWLLQQQQQPLQLNAGSAPMVVVAVAKAEITSGGGLTDVTMSLDFEEISREAAAVADTLSAHASVEAPDSAASTPEGVLILGQSAAQTTAPATVGVPDATSPATNAITGTAEQLLLSPSVLTTPGHRRHMGDKVAAAVRRFESNMASISSETAGETGTFATSTGPHAVTNSVRQSSLDAIELVTNSLKMSTGPSADWQSVALTTGSGAVASGAGIAGMPCATVSALAPLASRMSLGVLRSVSGAAVEEAVATVQTREWVLPQESQEIQHDILDEKIRQQQIVLTKSDPPAAERSEPGPPQEPELGRAKIGAGGKMDRGSGRSTGSPAVRLSESPVRPARRAGAAAGSTGPGSGSTSTLGRVFNTTSNIASRQQQARMQAGPGTPSSARASPREPSPGHMRSPPTGVSTSSPSSARVSATLAPASNPNSSGTPRHVTVSPMRTTPSSRVNRPGVPGSRSIAGGTVGGVQQQLRQLPEVGEAGGQPENGGKDKQVNKAAGGNRTGRRK</sequence>
<gene>
    <name evidence="2" type="ORF">VaNZ11_016854</name>
</gene>
<feature type="compositionally biased region" description="Polar residues" evidence="1">
    <location>
        <begin position="731"/>
        <end position="751"/>
    </location>
</feature>
<evidence type="ECO:0000313" key="3">
    <source>
        <dbReference type="Proteomes" id="UP001165090"/>
    </source>
</evidence>
<keyword evidence="3" id="KW-1185">Reference proteome</keyword>
<feature type="region of interest" description="Disordered" evidence="1">
    <location>
        <begin position="1109"/>
        <end position="1168"/>
    </location>
</feature>
<feature type="compositionally biased region" description="Polar residues" evidence="1">
    <location>
        <begin position="5147"/>
        <end position="5156"/>
    </location>
</feature>
<protein>
    <submittedName>
        <fullName evidence="2">Uncharacterized protein</fullName>
    </submittedName>
</protein>
<accession>A0ABQ5SQA2</accession>
<feature type="region of interest" description="Disordered" evidence="1">
    <location>
        <begin position="793"/>
        <end position="839"/>
    </location>
</feature>
<feature type="compositionally biased region" description="Polar residues" evidence="1">
    <location>
        <begin position="214"/>
        <end position="224"/>
    </location>
</feature>
<evidence type="ECO:0000256" key="1">
    <source>
        <dbReference type="SAM" id="MobiDB-lite"/>
    </source>
</evidence>
<feature type="compositionally biased region" description="Low complexity" evidence="1">
    <location>
        <begin position="3471"/>
        <end position="3482"/>
    </location>
</feature>